<dbReference type="Gene3D" id="3.90.660.50">
    <property type="match status" value="1"/>
</dbReference>
<proteinExistence type="inferred from homology"/>
<evidence type="ECO:0000256" key="2">
    <source>
        <dbReference type="ARBA" id="ARBA00006046"/>
    </source>
</evidence>
<evidence type="ECO:0000256" key="1">
    <source>
        <dbReference type="ARBA" id="ARBA00004829"/>
    </source>
</evidence>
<dbReference type="Proteomes" id="UP001291309">
    <property type="component" value="Unassembled WGS sequence"/>
</dbReference>
<keyword evidence="8" id="KW-1185">Reference proteome</keyword>
<protein>
    <submittedName>
        <fullName evidence="7">Phytoene desaturase family protein</fullName>
        <ecNumber evidence="7">1.-.-.-</ecNumber>
    </submittedName>
</protein>
<dbReference type="InterPro" id="IPR002937">
    <property type="entry name" value="Amino_oxidase"/>
</dbReference>
<dbReference type="Gene3D" id="3.50.50.60">
    <property type="entry name" value="FAD/NAD(P)-binding domain"/>
    <property type="match status" value="2"/>
</dbReference>
<evidence type="ECO:0000313" key="7">
    <source>
        <dbReference type="EMBL" id="MDY7232801.1"/>
    </source>
</evidence>
<evidence type="ECO:0000256" key="5">
    <source>
        <dbReference type="RuleBase" id="RU362075"/>
    </source>
</evidence>
<dbReference type="SUPFAM" id="SSF51905">
    <property type="entry name" value="FAD/NAD(P)-binding domain"/>
    <property type="match status" value="1"/>
</dbReference>
<evidence type="ECO:0000256" key="4">
    <source>
        <dbReference type="ARBA" id="ARBA00023002"/>
    </source>
</evidence>
<accession>A0ABU5HHT4</accession>
<gene>
    <name evidence="7" type="primary">crtI</name>
    <name evidence="7" type="ORF">SYV04_40820</name>
</gene>
<dbReference type="NCBIfam" id="TIGR02734">
    <property type="entry name" value="crtI_fam"/>
    <property type="match status" value="1"/>
</dbReference>
<feature type="domain" description="Amine oxidase" evidence="6">
    <location>
        <begin position="13"/>
        <end position="476"/>
    </location>
</feature>
<dbReference type="InterPro" id="IPR014105">
    <property type="entry name" value="Carotenoid/retinoid_OxRdtase"/>
</dbReference>
<evidence type="ECO:0000259" key="6">
    <source>
        <dbReference type="Pfam" id="PF01593"/>
    </source>
</evidence>
<keyword evidence="4 5" id="KW-0560">Oxidoreductase</keyword>
<dbReference type="RefSeq" id="WP_321551516.1">
    <property type="nucleotide sequence ID" value="NZ_JAXIVS010000023.1"/>
</dbReference>
<dbReference type="PANTHER" id="PTHR43734">
    <property type="entry name" value="PHYTOENE DESATURASE"/>
    <property type="match status" value="1"/>
</dbReference>
<dbReference type="GO" id="GO:0016491">
    <property type="term" value="F:oxidoreductase activity"/>
    <property type="evidence" value="ECO:0007669"/>
    <property type="project" value="UniProtKB-KW"/>
</dbReference>
<evidence type="ECO:0000256" key="3">
    <source>
        <dbReference type="ARBA" id="ARBA00022746"/>
    </source>
</evidence>
<organism evidence="7 8">
    <name type="scientific">Hyalangium rubrum</name>
    <dbReference type="NCBI Taxonomy" id="3103134"/>
    <lineage>
        <taxon>Bacteria</taxon>
        <taxon>Pseudomonadati</taxon>
        <taxon>Myxococcota</taxon>
        <taxon>Myxococcia</taxon>
        <taxon>Myxococcales</taxon>
        <taxon>Cystobacterineae</taxon>
        <taxon>Archangiaceae</taxon>
        <taxon>Hyalangium</taxon>
    </lineage>
</organism>
<comment type="pathway">
    <text evidence="1 5">Carotenoid biosynthesis.</text>
</comment>
<dbReference type="PRINTS" id="PR00419">
    <property type="entry name" value="ADXRDTASE"/>
</dbReference>
<dbReference type="EMBL" id="JAXIVS010000023">
    <property type="protein sequence ID" value="MDY7232801.1"/>
    <property type="molecule type" value="Genomic_DNA"/>
</dbReference>
<dbReference type="PANTHER" id="PTHR43734:SF7">
    <property type="entry name" value="4,4'-DIAPONEUROSPORENE OXYGENASE"/>
    <property type="match status" value="1"/>
</dbReference>
<evidence type="ECO:0000313" key="8">
    <source>
        <dbReference type="Proteomes" id="UP001291309"/>
    </source>
</evidence>
<dbReference type="InterPro" id="IPR036188">
    <property type="entry name" value="FAD/NAD-bd_sf"/>
</dbReference>
<dbReference type="Pfam" id="PF01593">
    <property type="entry name" value="Amino_oxidase"/>
    <property type="match status" value="1"/>
</dbReference>
<keyword evidence="3 5" id="KW-0125">Carotenoid biosynthesis</keyword>
<dbReference type="EC" id="1.-.-.-" evidence="7"/>
<comment type="caution">
    <text evidence="7">The sequence shown here is derived from an EMBL/GenBank/DDBJ whole genome shotgun (WGS) entry which is preliminary data.</text>
</comment>
<name>A0ABU5HHT4_9BACT</name>
<reference evidence="7 8" key="1">
    <citation type="submission" date="2023-12" db="EMBL/GenBank/DDBJ databases">
        <title>the genome sequence of Hyalangium sp. s54d21.</title>
        <authorList>
            <person name="Zhang X."/>
        </authorList>
    </citation>
    <scope>NUCLEOTIDE SEQUENCE [LARGE SCALE GENOMIC DNA]</scope>
    <source>
        <strain evidence="8">s54d21</strain>
    </source>
</reference>
<sequence>MRRTRVAVIGGGIGGLTAAGLLAKEGHDVTLFEQGASLGGKAQAVTVDGVTLDTGPTLLTMPALVRGTFERLGALDLLPPFTELEPQCVYRFGDGCSFTAYKDVERMAASAGELRRSEQKGILSFYKEAEAIYRAAGEPYLEAPFEGMAGFMARVARRGVGAVLAGMRLNTLHELAVRHFKTEHLRQYVGRFATYTGASPYEASAAFALIPHIERAYGTHHVRGGIGALVEALGQAVRRLGAAVRLNVHARYERDPQGGWRVGPEGAAEGFDSVVVNADPLGALRREGEALALSGYVLLLEVDGRPPVPHHAVLFSQDYRREFDELFTGRLASDPTVYVCNPSATDTSMAPLGRTGLFVMVNAPPLPTGLARAERAAEGWELNAERAKAQMFERLYAHFPELQGRVRVLGQRTPVDLAAQGAPGGSIYGFLPHGKFGPFRRPRIRGNRPGLFFAGGGTHPGGGVPLVMLSGSFAAEMASEHLRGVEV</sequence>
<comment type="similarity">
    <text evidence="2 5">Belongs to the carotenoid/retinoid oxidoreductase family.</text>
</comment>